<evidence type="ECO:0000256" key="2">
    <source>
        <dbReference type="ARBA" id="ARBA00022448"/>
    </source>
</evidence>
<accession>A0A6B1FUN7</accession>
<evidence type="ECO:0000259" key="13">
    <source>
        <dbReference type="Pfam" id="PF00520"/>
    </source>
</evidence>
<evidence type="ECO:0000256" key="1">
    <source>
        <dbReference type="ARBA" id="ARBA00004141"/>
    </source>
</evidence>
<dbReference type="GO" id="GO:0001508">
    <property type="term" value="P:action potential"/>
    <property type="evidence" value="ECO:0007669"/>
    <property type="project" value="TreeGrafter"/>
</dbReference>
<keyword evidence="8 12" id="KW-1133">Transmembrane helix</keyword>
<dbReference type="PANTHER" id="PTHR11537">
    <property type="entry name" value="VOLTAGE-GATED POTASSIUM CHANNEL"/>
    <property type="match status" value="1"/>
</dbReference>
<evidence type="ECO:0000256" key="12">
    <source>
        <dbReference type="SAM" id="Phobius"/>
    </source>
</evidence>
<evidence type="ECO:0000256" key="6">
    <source>
        <dbReference type="ARBA" id="ARBA00022882"/>
    </source>
</evidence>
<keyword evidence="2" id="KW-0813">Transport</keyword>
<dbReference type="GO" id="GO:0008076">
    <property type="term" value="C:voltage-gated potassium channel complex"/>
    <property type="evidence" value="ECO:0007669"/>
    <property type="project" value="InterPro"/>
</dbReference>
<comment type="subcellular location">
    <subcellularLocation>
        <location evidence="1">Membrane</location>
        <topology evidence="1">Multi-pass membrane protein</topology>
    </subcellularLocation>
</comment>
<comment type="caution">
    <text evidence="14">The sequence shown here is derived from an EMBL/GenBank/DDBJ whole genome shotgun (WGS) entry which is preliminary data.</text>
</comment>
<evidence type="ECO:0000256" key="10">
    <source>
        <dbReference type="ARBA" id="ARBA00023136"/>
    </source>
</evidence>
<feature type="transmembrane region" description="Helical" evidence="12">
    <location>
        <begin position="159"/>
        <end position="180"/>
    </location>
</feature>
<keyword evidence="5" id="KW-0631">Potassium channel</keyword>
<evidence type="ECO:0000256" key="11">
    <source>
        <dbReference type="ARBA" id="ARBA00023303"/>
    </source>
</evidence>
<keyword evidence="3" id="KW-0633">Potassium transport</keyword>
<dbReference type="AlphaFoldDB" id="A0A6B1FUN7"/>
<sequence>MKTLKKAVYEIIEEAEPGNRPSEIFDVFLITLIALNVVALIAGTVEEIHRISPGAFYLFEVVSVGIFTVEFVLRVWTCTENPKYGHPVKGRLRYLVSPLALIDLLAVLPVYLVFVVNLHGLDLRFLRVVRLLARIVRLGRYFSSLSTLGKVVHTKQGELAAVVSVLFLLLVMTSSMMFFAEHQAQPEEFASIP</sequence>
<evidence type="ECO:0000313" key="14">
    <source>
        <dbReference type="EMBL" id="MYH60823.1"/>
    </source>
</evidence>
<keyword evidence="6" id="KW-0851">Voltage-gated channel</keyword>
<reference evidence="14" key="1">
    <citation type="submission" date="2019-09" db="EMBL/GenBank/DDBJ databases">
        <title>Characterisation of the sponge microbiome using genome-centric metagenomics.</title>
        <authorList>
            <person name="Engelberts J.P."/>
            <person name="Robbins S.J."/>
            <person name="De Goeij J.M."/>
            <person name="Aranda M."/>
            <person name="Bell S.C."/>
            <person name="Webster N.S."/>
        </authorList>
    </citation>
    <scope>NUCLEOTIDE SEQUENCE</scope>
    <source>
        <strain evidence="14">SB0675_bin_29</strain>
    </source>
</reference>
<dbReference type="EMBL" id="VYDA01000123">
    <property type="protein sequence ID" value="MYH60823.1"/>
    <property type="molecule type" value="Genomic_DNA"/>
</dbReference>
<evidence type="ECO:0000256" key="8">
    <source>
        <dbReference type="ARBA" id="ARBA00022989"/>
    </source>
</evidence>
<feature type="transmembrane region" description="Helical" evidence="12">
    <location>
        <begin position="24"/>
        <end position="43"/>
    </location>
</feature>
<keyword evidence="4 12" id="KW-0812">Transmembrane</keyword>
<protein>
    <submittedName>
        <fullName evidence="14">Ion transporter</fullName>
    </submittedName>
</protein>
<name>A0A6B1FUN7_9CHLR</name>
<dbReference type="InterPro" id="IPR027359">
    <property type="entry name" value="Volt_channel_dom_sf"/>
</dbReference>
<feature type="transmembrane region" description="Helical" evidence="12">
    <location>
        <begin position="96"/>
        <end position="118"/>
    </location>
</feature>
<dbReference type="GO" id="GO:0005249">
    <property type="term" value="F:voltage-gated potassium channel activity"/>
    <property type="evidence" value="ECO:0007669"/>
    <property type="project" value="InterPro"/>
</dbReference>
<dbReference type="InterPro" id="IPR028325">
    <property type="entry name" value="VG_K_chnl"/>
</dbReference>
<feature type="non-terminal residue" evidence="14">
    <location>
        <position position="193"/>
    </location>
</feature>
<feature type="transmembrane region" description="Helical" evidence="12">
    <location>
        <begin position="55"/>
        <end position="76"/>
    </location>
</feature>
<proteinExistence type="predicted"/>
<dbReference type="InterPro" id="IPR005821">
    <property type="entry name" value="Ion_trans_dom"/>
</dbReference>
<dbReference type="SUPFAM" id="SSF81324">
    <property type="entry name" value="Voltage-gated potassium channels"/>
    <property type="match status" value="1"/>
</dbReference>
<dbReference type="Gene3D" id="1.20.120.350">
    <property type="entry name" value="Voltage-gated potassium channels. Chain C"/>
    <property type="match status" value="1"/>
</dbReference>
<evidence type="ECO:0000256" key="7">
    <source>
        <dbReference type="ARBA" id="ARBA00022958"/>
    </source>
</evidence>
<evidence type="ECO:0000256" key="4">
    <source>
        <dbReference type="ARBA" id="ARBA00022692"/>
    </source>
</evidence>
<dbReference type="Gene3D" id="1.10.287.70">
    <property type="match status" value="1"/>
</dbReference>
<keyword evidence="10 12" id="KW-0472">Membrane</keyword>
<feature type="domain" description="Ion transport" evidence="13">
    <location>
        <begin position="23"/>
        <end position="179"/>
    </location>
</feature>
<evidence type="ECO:0000256" key="5">
    <source>
        <dbReference type="ARBA" id="ARBA00022826"/>
    </source>
</evidence>
<dbReference type="Pfam" id="PF00520">
    <property type="entry name" value="Ion_trans"/>
    <property type="match status" value="1"/>
</dbReference>
<keyword evidence="11" id="KW-0407">Ion channel</keyword>
<keyword evidence="7" id="KW-0630">Potassium</keyword>
<dbReference type="PANTHER" id="PTHR11537:SF254">
    <property type="entry name" value="POTASSIUM VOLTAGE-GATED CHANNEL PROTEIN SHAB"/>
    <property type="match status" value="1"/>
</dbReference>
<evidence type="ECO:0000256" key="3">
    <source>
        <dbReference type="ARBA" id="ARBA00022538"/>
    </source>
</evidence>
<gene>
    <name evidence="14" type="ORF">F4148_03340</name>
</gene>
<evidence type="ECO:0000256" key="9">
    <source>
        <dbReference type="ARBA" id="ARBA00023065"/>
    </source>
</evidence>
<dbReference type="PRINTS" id="PR00169">
    <property type="entry name" value="KCHANNEL"/>
</dbReference>
<keyword evidence="9" id="KW-0406">Ion transport</keyword>
<organism evidence="14">
    <name type="scientific">Caldilineaceae bacterium SB0675_bin_29</name>
    <dbReference type="NCBI Taxonomy" id="2605266"/>
    <lineage>
        <taxon>Bacteria</taxon>
        <taxon>Bacillati</taxon>
        <taxon>Chloroflexota</taxon>
        <taxon>Caldilineae</taxon>
        <taxon>Caldilineales</taxon>
        <taxon>Caldilineaceae</taxon>
    </lineage>
</organism>